<dbReference type="InterPro" id="IPR012823">
    <property type="entry name" value="Flagell_FliJ"/>
</dbReference>
<dbReference type="EMBL" id="CAJVAS010000002">
    <property type="protein sequence ID" value="CAG7603064.1"/>
    <property type="molecule type" value="Genomic_DNA"/>
</dbReference>
<comment type="caution">
    <text evidence="2">The sequence shown here is derived from an EMBL/GenBank/DDBJ whole genome shotgun (WGS) entry which is preliminary data.</text>
</comment>
<dbReference type="RefSeq" id="WP_218090400.1">
    <property type="nucleotide sequence ID" value="NZ_CAJVAS010000002.1"/>
</dbReference>
<evidence type="ECO:0000313" key="3">
    <source>
        <dbReference type="Proteomes" id="UP000693672"/>
    </source>
</evidence>
<keyword evidence="1" id="KW-0175">Coiled coil</keyword>
<protein>
    <recommendedName>
        <fullName evidence="4">Flagellar FliJ protein</fullName>
    </recommendedName>
</protein>
<dbReference type="GO" id="GO:0009288">
    <property type="term" value="C:bacterial-type flagellum"/>
    <property type="evidence" value="ECO:0007669"/>
    <property type="project" value="InterPro"/>
</dbReference>
<evidence type="ECO:0008006" key="4">
    <source>
        <dbReference type="Google" id="ProtNLM"/>
    </source>
</evidence>
<dbReference type="AlphaFoldDB" id="A0A916NV54"/>
<proteinExistence type="predicted"/>
<reference evidence="2" key="1">
    <citation type="submission" date="2021-06" db="EMBL/GenBank/DDBJ databases">
        <authorList>
            <person name="Criscuolo A."/>
        </authorList>
    </citation>
    <scope>NUCLEOTIDE SEQUENCE</scope>
    <source>
        <strain evidence="2">CIP111600</strain>
    </source>
</reference>
<dbReference type="GO" id="GO:0071973">
    <property type="term" value="P:bacterial-type flagellum-dependent cell motility"/>
    <property type="evidence" value="ECO:0007669"/>
    <property type="project" value="InterPro"/>
</dbReference>
<accession>A0A916NV54</accession>
<sequence length="146" mass="17292">MRFRYSFQKIVDLKTNEKTQAEWILSDAIVKLKEEESKLHELEHAKTEMQQELHDVAGQRTTVSNLLLLQSFVEQIDQRIQAQHKDLQSAQSDVQIKQNDLTGKMLEEKVWTKAKERAFQRFSAQMLKKEQDNLDEMATNRFRRLS</sequence>
<dbReference type="NCBIfam" id="TIGR02473">
    <property type="entry name" value="flagell_FliJ"/>
    <property type="match status" value="1"/>
</dbReference>
<name>A0A916NV54_9BACL</name>
<keyword evidence="3" id="KW-1185">Reference proteome</keyword>
<gene>
    <name evidence="2" type="ORF">PAESOLCIP111_00563</name>
</gene>
<evidence type="ECO:0000256" key="1">
    <source>
        <dbReference type="SAM" id="Coils"/>
    </source>
</evidence>
<dbReference type="Pfam" id="PF02050">
    <property type="entry name" value="FliJ"/>
    <property type="match status" value="1"/>
</dbReference>
<organism evidence="2 3">
    <name type="scientific">Paenibacillus solanacearum</name>
    <dbReference type="NCBI Taxonomy" id="2048548"/>
    <lineage>
        <taxon>Bacteria</taxon>
        <taxon>Bacillati</taxon>
        <taxon>Bacillota</taxon>
        <taxon>Bacilli</taxon>
        <taxon>Bacillales</taxon>
        <taxon>Paenibacillaceae</taxon>
        <taxon>Paenibacillus</taxon>
    </lineage>
</organism>
<feature type="coiled-coil region" evidence="1">
    <location>
        <begin position="25"/>
        <end position="93"/>
    </location>
</feature>
<evidence type="ECO:0000313" key="2">
    <source>
        <dbReference type="EMBL" id="CAG7603064.1"/>
    </source>
</evidence>
<dbReference type="Proteomes" id="UP000693672">
    <property type="component" value="Unassembled WGS sequence"/>
</dbReference>